<organism evidence="1 2">
    <name type="scientific">Trifolium pratense</name>
    <name type="common">Red clover</name>
    <dbReference type="NCBI Taxonomy" id="57577"/>
    <lineage>
        <taxon>Eukaryota</taxon>
        <taxon>Viridiplantae</taxon>
        <taxon>Streptophyta</taxon>
        <taxon>Embryophyta</taxon>
        <taxon>Tracheophyta</taxon>
        <taxon>Spermatophyta</taxon>
        <taxon>Magnoliopsida</taxon>
        <taxon>eudicotyledons</taxon>
        <taxon>Gunneridae</taxon>
        <taxon>Pentapetalae</taxon>
        <taxon>rosids</taxon>
        <taxon>fabids</taxon>
        <taxon>Fabales</taxon>
        <taxon>Fabaceae</taxon>
        <taxon>Papilionoideae</taxon>
        <taxon>50 kb inversion clade</taxon>
        <taxon>NPAAA clade</taxon>
        <taxon>Hologalegina</taxon>
        <taxon>IRL clade</taxon>
        <taxon>Trifolieae</taxon>
        <taxon>Trifolium</taxon>
    </lineage>
</organism>
<evidence type="ECO:0000313" key="1">
    <source>
        <dbReference type="EMBL" id="CAJ2633908.1"/>
    </source>
</evidence>
<name>A0ACB0IQF7_TRIPR</name>
<sequence length="177" mass="20174">MDDAGHLIWHPQVPLKVSIFAWRLLRDRLPTKLNLVTRGILSSAAQVCVAGCGEAESTHHLFISCSFFGSLWALVCTWIGISLTDSSTVRDHFVHFTLSLGGSQTRRSFMQLVWLVSVWIIWTERNHRLFRGSTSTSLQLLDKIKLFSYRWLKSKNVTLALNYHSWWSSPLSCLGLV</sequence>
<evidence type="ECO:0000313" key="2">
    <source>
        <dbReference type="Proteomes" id="UP001177021"/>
    </source>
</evidence>
<dbReference type="EMBL" id="CASHSV030000002">
    <property type="protein sequence ID" value="CAJ2633908.1"/>
    <property type="molecule type" value="Genomic_DNA"/>
</dbReference>
<protein>
    <submittedName>
        <fullName evidence="1">Uncharacterized protein</fullName>
    </submittedName>
</protein>
<gene>
    <name evidence="1" type="ORF">MILVUS5_LOCUS4929</name>
</gene>
<keyword evidence="2" id="KW-1185">Reference proteome</keyword>
<comment type="caution">
    <text evidence="1">The sequence shown here is derived from an EMBL/GenBank/DDBJ whole genome shotgun (WGS) entry which is preliminary data.</text>
</comment>
<dbReference type="Proteomes" id="UP001177021">
    <property type="component" value="Unassembled WGS sequence"/>
</dbReference>
<reference evidence="1" key="1">
    <citation type="submission" date="2023-10" db="EMBL/GenBank/DDBJ databases">
        <authorList>
            <person name="Rodriguez Cubillos JULIANA M."/>
            <person name="De Vega J."/>
        </authorList>
    </citation>
    <scope>NUCLEOTIDE SEQUENCE</scope>
</reference>
<proteinExistence type="predicted"/>
<accession>A0ACB0IQF7</accession>